<evidence type="ECO:0000313" key="2">
    <source>
        <dbReference type="EMBL" id="CAI8010218.1"/>
    </source>
</evidence>
<organism evidence="2 3">
    <name type="scientific">Geodia barretti</name>
    <name type="common">Barrett's horny sponge</name>
    <dbReference type="NCBI Taxonomy" id="519541"/>
    <lineage>
        <taxon>Eukaryota</taxon>
        <taxon>Metazoa</taxon>
        <taxon>Porifera</taxon>
        <taxon>Demospongiae</taxon>
        <taxon>Heteroscleromorpha</taxon>
        <taxon>Tetractinellida</taxon>
        <taxon>Astrophorina</taxon>
        <taxon>Geodiidae</taxon>
        <taxon>Geodia</taxon>
    </lineage>
</organism>
<dbReference type="GO" id="GO:0016787">
    <property type="term" value="F:hydrolase activity"/>
    <property type="evidence" value="ECO:0007669"/>
    <property type="project" value="UniProtKB-KW"/>
</dbReference>
<dbReference type="SUPFAM" id="SSF53474">
    <property type="entry name" value="alpha/beta-Hydrolases"/>
    <property type="match status" value="1"/>
</dbReference>
<proteinExistence type="predicted"/>
<evidence type="ECO:0000313" key="3">
    <source>
        <dbReference type="Proteomes" id="UP001174909"/>
    </source>
</evidence>
<sequence length="266" mass="29715">MATGAQTWTEDYVEVAGTKLQLVKGGSGDPLLLLHDELGHYGLRRYQEALAQDYTVYIPSHPGFGGTERQEWIMNIRDLAGWYLEAIEDLGLEQVNLAGFSLGGWLAAEMATMSPNLFKKLVLVGPAGIKPPTGEIFDMFLAVAKDYLTAGFHDPDNTPEFRHVCPDEPTAELNEEWDVAREEACRLSWRPYMYYPGLPNLLHRLKSLPTQIIWGREDNIVPISASQVYHDSIPGSRVSVLENCGHHPELEKTDEFVALVKGFLSS</sequence>
<accession>A0AA35RGE2</accession>
<dbReference type="InterPro" id="IPR000073">
    <property type="entry name" value="AB_hydrolase_1"/>
</dbReference>
<reference evidence="2" key="1">
    <citation type="submission" date="2023-03" db="EMBL/GenBank/DDBJ databases">
        <authorList>
            <person name="Steffen K."/>
            <person name="Cardenas P."/>
        </authorList>
    </citation>
    <scope>NUCLEOTIDE SEQUENCE</scope>
</reference>
<dbReference type="Gene3D" id="3.40.50.1820">
    <property type="entry name" value="alpha/beta hydrolase"/>
    <property type="match status" value="1"/>
</dbReference>
<keyword evidence="3" id="KW-1185">Reference proteome</keyword>
<dbReference type="PRINTS" id="PR00111">
    <property type="entry name" value="ABHYDROLASE"/>
</dbReference>
<feature type="domain" description="AB hydrolase-1" evidence="1">
    <location>
        <begin position="32"/>
        <end position="258"/>
    </location>
</feature>
<dbReference type="EMBL" id="CASHTH010001021">
    <property type="protein sequence ID" value="CAI8010218.1"/>
    <property type="molecule type" value="Genomic_DNA"/>
</dbReference>
<dbReference type="AlphaFoldDB" id="A0AA35RGE2"/>
<protein>
    <submittedName>
        <fullName evidence="2">2-hydroxymuconate semialdehyde hydrolase</fullName>
    </submittedName>
</protein>
<dbReference type="InterPro" id="IPR029058">
    <property type="entry name" value="AB_hydrolase_fold"/>
</dbReference>
<gene>
    <name evidence="2" type="ORF">GBAR_LOCUS6747</name>
</gene>
<dbReference type="InterPro" id="IPR050266">
    <property type="entry name" value="AB_hydrolase_sf"/>
</dbReference>
<dbReference type="PANTHER" id="PTHR43798">
    <property type="entry name" value="MONOACYLGLYCEROL LIPASE"/>
    <property type="match status" value="1"/>
</dbReference>
<evidence type="ECO:0000259" key="1">
    <source>
        <dbReference type="Pfam" id="PF12697"/>
    </source>
</evidence>
<keyword evidence="2" id="KW-0378">Hydrolase</keyword>
<dbReference type="Pfam" id="PF12697">
    <property type="entry name" value="Abhydrolase_6"/>
    <property type="match status" value="1"/>
</dbReference>
<comment type="caution">
    <text evidence="2">The sequence shown here is derived from an EMBL/GenBank/DDBJ whole genome shotgun (WGS) entry which is preliminary data.</text>
</comment>
<dbReference type="Proteomes" id="UP001174909">
    <property type="component" value="Unassembled WGS sequence"/>
</dbReference>
<name>A0AA35RGE2_GEOBA</name>